<proteinExistence type="inferred from homology"/>
<evidence type="ECO:0000313" key="11">
    <source>
        <dbReference type="EMBL" id="MDQ0393527.1"/>
    </source>
</evidence>
<dbReference type="CDD" id="cd06261">
    <property type="entry name" value="TM_PBP2"/>
    <property type="match status" value="1"/>
</dbReference>
<keyword evidence="4" id="KW-1003">Cell membrane</keyword>
<protein>
    <submittedName>
        <fullName evidence="11">His/Glu/Gln/Arg/opine family amino acid ABC transporter permease subunit</fullName>
    </submittedName>
</protein>
<dbReference type="Pfam" id="PF00528">
    <property type="entry name" value="BPD_transp_1"/>
    <property type="match status" value="1"/>
</dbReference>
<feature type="transmembrane region" description="Helical" evidence="9">
    <location>
        <begin position="58"/>
        <end position="79"/>
    </location>
</feature>
<evidence type="ECO:0000256" key="8">
    <source>
        <dbReference type="ARBA" id="ARBA00023136"/>
    </source>
</evidence>
<evidence type="ECO:0000256" key="2">
    <source>
        <dbReference type="ARBA" id="ARBA00010072"/>
    </source>
</evidence>
<evidence type="ECO:0000256" key="6">
    <source>
        <dbReference type="ARBA" id="ARBA00022692"/>
    </source>
</evidence>
<dbReference type="EMBL" id="JAUSVK010000001">
    <property type="protein sequence ID" value="MDQ0393527.1"/>
    <property type="molecule type" value="Genomic_DNA"/>
</dbReference>
<evidence type="ECO:0000256" key="4">
    <source>
        <dbReference type="ARBA" id="ARBA00022475"/>
    </source>
</evidence>
<keyword evidence="7 9" id="KW-1133">Transmembrane helix</keyword>
<keyword evidence="5" id="KW-0997">Cell inner membrane</keyword>
<evidence type="ECO:0000259" key="10">
    <source>
        <dbReference type="PROSITE" id="PS50928"/>
    </source>
</evidence>
<dbReference type="SUPFAM" id="SSF161098">
    <property type="entry name" value="MetI-like"/>
    <property type="match status" value="1"/>
</dbReference>
<evidence type="ECO:0000256" key="1">
    <source>
        <dbReference type="ARBA" id="ARBA00004429"/>
    </source>
</evidence>
<feature type="domain" description="ABC transmembrane type-1" evidence="10">
    <location>
        <begin position="16"/>
        <end position="211"/>
    </location>
</feature>
<keyword evidence="3 9" id="KW-0813">Transport</keyword>
<feature type="transmembrane region" description="Helical" evidence="9">
    <location>
        <begin position="12"/>
        <end position="38"/>
    </location>
</feature>
<dbReference type="PROSITE" id="PS50928">
    <property type="entry name" value="ABC_TM1"/>
    <property type="match status" value="1"/>
</dbReference>
<evidence type="ECO:0000256" key="9">
    <source>
        <dbReference type="RuleBase" id="RU363032"/>
    </source>
</evidence>
<comment type="similarity">
    <text evidence="2">Belongs to the binding-protein-dependent transport system permease family. HisMQ subfamily.</text>
</comment>
<dbReference type="Gene3D" id="1.10.3720.10">
    <property type="entry name" value="MetI-like"/>
    <property type="match status" value="1"/>
</dbReference>
<comment type="subcellular location">
    <subcellularLocation>
        <location evidence="1">Cell inner membrane</location>
        <topology evidence="1">Multi-pass membrane protein</topology>
    </subcellularLocation>
    <subcellularLocation>
        <location evidence="9">Cell membrane</location>
        <topology evidence="9">Multi-pass membrane protein</topology>
    </subcellularLocation>
</comment>
<evidence type="ECO:0000256" key="5">
    <source>
        <dbReference type="ARBA" id="ARBA00022519"/>
    </source>
</evidence>
<dbReference type="Proteomes" id="UP001237448">
    <property type="component" value="Unassembled WGS sequence"/>
</dbReference>
<keyword evidence="8 9" id="KW-0472">Membrane</keyword>
<accession>A0ABU0FGQ7</accession>
<keyword evidence="12" id="KW-1185">Reference proteome</keyword>
<dbReference type="InterPro" id="IPR010065">
    <property type="entry name" value="AA_ABC_transptr_permease_3TM"/>
</dbReference>
<name>A0ABU0FGQ7_9HYPH</name>
<comment type="caution">
    <text evidence="11">The sequence shown here is derived from an EMBL/GenBank/DDBJ whole genome shotgun (WGS) entry which is preliminary data.</text>
</comment>
<dbReference type="InterPro" id="IPR051613">
    <property type="entry name" value="ABC_transp_permease_HisMQ"/>
</dbReference>
<organism evidence="11 12">
    <name type="scientific">Labrys monachus</name>
    <dbReference type="NCBI Taxonomy" id="217067"/>
    <lineage>
        <taxon>Bacteria</taxon>
        <taxon>Pseudomonadati</taxon>
        <taxon>Pseudomonadota</taxon>
        <taxon>Alphaproteobacteria</taxon>
        <taxon>Hyphomicrobiales</taxon>
        <taxon>Xanthobacteraceae</taxon>
        <taxon>Labrys</taxon>
    </lineage>
</organism>
<gene>
    <name evidence="11" type="ORF">J3R73_003319</name>
</gene>
<feature type="transmembrane region" description="Helical" evidence="9">
    <location>
        <begin position="192"/>
        <end position="214"/>
    </location>
</feature>
<dbReference type="PANTHER" id="PTHR30133:SF2">
    <property type="entry name" value="ARGININE ABC TRANSPORTER PERMEASE PROTEIN ARTQ"/>
    <property type="match status" value="1"/>
</dbReference>
<dbReference type="RefSeq" id="WP_307428970.1">
    <property type="nucleotide sequence ID" value="NZ_JAUSVK010000001.1"/>
</dbReference>
<reference evidence="11 12" key="1">
    <citation type="submission" date="2023-07" db="EMBL/GenBank/DDBJ databases">
        <title>Genomic Encyclopedia of Type Strains, Phase IV (KMG-IV): sequencing the most valuable type-strain genomes for metagenomic binning, comparative biology and taxonomic classification.</title>
        <authorList>
            <person name="Goeker M."/>
        </authorList>
    </citation>
    <scope>NUCLEOTIDE SEQUENCE [LARGE SCALE GENOMIC DNA]</scope>
    <source>
        <strain evidence="11 12">DSM 5896</strain>
    </source>
</reference>
<dbReference type="NCBIfam" id="TIGR01726">
    <property type="entry name" value="HEQRo_perm_3TM"/>
    <property type="match status" value="1"/>
</dbReference>
<evidence type="ECO:0000313" key="12">
    <source>
        <dbReference type="Proteomes" id="UP001237448"/>
    </source>
</evidence>
<sequence length="224" mass="23681">MLDSIVQYSPQLLQGLWVTLAVAAGSFACGLAMALFLAPVGHYGPPVLRRLVAGYVGLIRGLPELLIIFLVFYGGTVLLTRMRGAYFEVDALSAGIASLSVVSAAYCTEILRGALAGIARGQWEAAIALGLTHLSAFTKVISPQMVMRALPGLGNQWLVILKESALVSIVGLEELMRKSVVAAGATHQPLAFYLTAAVLYVLVTGISSLVINLISARLDPNSTR</sequence>
<evidence type="ECO:0000256" key="3">
    <source>
        <dbReference type="ARBA" id="ARBA00022448"/>
    </source>
</evidence>
<dbReference type="InterPro" id="IPR035906">
    <property type="entry name" value="MetI-like_sf"/>
</dbReference>
<dbReference type="InterPro" id="IPR000515">
    <property type="entry name" value="MetI-like"/>
</dbReference>
<evidence type="ECO:0000256" key="7">
    <source>
        <dbReference type="ARBA" id="ARBA00022989"/>
    </source>
</evidence>
<keyword evidence="6 9" id="KW-0812">Transmembrane</keyword>
<dbReference type="PANTHER" id="PTHR30133">
    <property type="entry name" value="CATIONIC AMINO ACID TRANSPORTER, MEMBRANE COMPONENT"/>
    <property type="match status" value="1"/>
</dbReference>